<dbReference type="PROSITE" id="PS00545">
    <property type="entry name" value="ALDOSE_1_EPIMERASE"/>
    <property type="match status" value="1"/>
</dbReference>
<accession>A0ABT6FN22</accession>
<comment type="similarity">
    <text evidence="4 11">Belongs to the aldose epimerase family.</text>
</comment>
<evidence type="ECO:0000256" key="1">
    <source>
        <dbReference type="ARBA" id="ARBA00001614"/>
    </source>
</evidence>
<evidence type="ECO:0000256" key="2">
    <source>
        <dbReference type="ARBA" id="ARBA00001913"/>
    </source>
</evidence>
<keyword evidence="8" id="KW-0106">Calcium</keyword>
<dbReference type="RefSeq" id="WP_277898331.1">
    <property type="nucleotide sequence ID" value="NZ_JAPMUA010000001.1"/>
</dbReference>
<evidence type="ECO:0000313" key="13">
    <source>
        <dbReference type="Proteomes" id="UP001153642"/>
    </source>
</evidence>
<dbReference type="EC" id="5.1.3.3" evidence="6 11"/>
<evidence type="ECO:0000256" key="11">
    <source>
        <dbReference type="PIRNR" id="PIRNR005096"/>
    </source>
</evidence>
<dbReference type="EMBL" id="JAPMUA010000001">
    <property type="protein sequence ID" value="MDG3584572.1"/>
    <property type="molecule type" value="Genomic_DNA"/>
</dbReference>
<dbReference type="SUPFAM" id="SSF74650">
    <property type="entry name" value="Galactose mutarotase-like"/>
    <property type="match status" value="1"/>
</dbReference>
<evidence type="ECO:0000313" key="12">
    <source>
        <dbReference type="EMBL" id="MDG3584572.1"/>
    </source>
</evidence>
<dbReference type="PIRSF" id="PIRSF005096">
    <property type="entry name" value="GALM"/>
    <property type="match status" value="1"/>
</dbReference>
<evidence type="ECO:0000256" key="7">
    <source>
        <dbReference type="ARBA" id="ARBA00014165"/>
    </source>
</evidence>
<reference evidence="12" key="1">
    <citation type="submission" date="2022-11" db="EMBL/GenBank/DDBJ databases">
        <title>High-quality draft genome sequence of Galbibacter sp. strain CMA-7.</title>
        <authorList>
            <person name="Wei L."/>
            <person name="Dong C."/>
            <person name="Shao Z."/>
        </authorList>
    </citation>
    <scope>NUCLEOTIDE SEQUENCE</scope>
    <source>
        <strain evidence="12">CMA-7</strain>
    </source>
</reference>
<dbReference type="InterPro" id="IPR015443">
    <property type="entry name" value="Aldose_1-epimerase"/>
</dbReference>
<comment type="pathway">
    <text evidence="3 11">Carbohydrate metabolism; hexose metabolism.</text>
</comment>
<organism evidence="12 13">
    <name type="scientific">Galbibacter pacificus</name>
    <dbReference type="NCBI Taxonomy" id="2996052"/>
    <lineage>
        <taxon>Bacteria</taxon>
        <taxon>Pseudomonadati</taxon>
        <taxon>Bacteroidota</taxon>
        <taxon>Flavobacteriia</taxon>
        <taxon>Flavobacteriales</taxon>
        <taxon>Flavobacteriaceae</taxon>
        <taxon>Galbibacter</taxon>
    </lineage>
</organism>
<dbReference type="PANTHER" id="PTHR10091:SF0">
    <property type="entry name" value="GALACTOSE MUTAROTASE"/>
    <property type="match status" value="1"/>
</dbReference>
<dbReference type="InterPro" id="IPR011013">
    <property type="entry name" value="Gal_mutarotase_sf_dom"/>
</dbReference>
<dbReference type="InterPro" id="IPR018052">
    <property type="entry name" value="Ald1_epimerase_CS"/>
</dbReference>
<comment type="cofactor">
    <cofactor evidence="2">
        <name>Ca(2+)</name>
        <dbReference type="ChEBI" id="CHEBI:29108"/>
    </cofactor>
</comment>
<evidence type="ECO:0000256" key="3">
    <source>
        <dbReference type="ARBA" id="ARBA00005028"/>
    </source>
</evidence>
<evidence type="ECO:0000256" key="9">
    <source>
        <dbReference type="ARBA" id="ARBA00023235"/>
    </source>
</evidence>
<dbReference type="Gene3D" id="2.70.98.10">
    <property type="match status" value="1"/>
</dbReference>
<dbReference type="PANTHER" id="PTHR10091">
    <property type="entry name" value="ALDOSE-1-EPIMERASE"/>
    <property type="match status" value="1"/>
</dbReference>
<evidence type="ECO:0000256" key="5">
    <source>
        <dbReference type="ARBA" id="ARBA00011245"/>
    </source>
</evidence>
<keyword evidence="10 11" id="KW-0119">Carbohydrate metabolism</keyword>
<keyword evidence="13" id="KW-1185">Reference proteome</keyword>
<evidence type="ECO:0000256" key="8">
    <source>
        <dbReference type="ARBA" id="ARBA00022837"/>
    </source>
</evidence>
<dbReference type="NCBIfam" id="NF008277">
    <property type="entry name" value="PRK11055.1"/>
    <property type="match status" value="1"/>
</dbReference>
<evidence type="ECO:0000256" key="4">
    <source>
        <dbReference type="ARBA" id="ARBA00006206"/>
    </source>
</evidence>
<dbReference type="InterPro" id="IPR014718">
    <property type="entry name" value="GH-type_carb-bd"/>
</dbReference>
<evidence type="ECO:0000256" key="10">
    <source>
        <dbReference type="ARBA" id="ARBA00023277"/>
    </source>
</evidence>
<dbReference type="InterPro" id="IPR047215">
    <property type="entry name" value="Galactose_mutarotase-like"/>
</dbReference>
<comment type="catalytic activity">
    <reaction evidence="1 11">
        <text>alpha-D-glucose = beta-D-glucose</text>
        <dbReference type="Rhea" id="RHEA:10264"/>
        <dbReference type="ChEBI" id="CHEBI:15903"/>
        <dbReference type="ChEBI" id="CHEBI:17925"/>
        <dbReference type="EC" id="5.1.3.3"/>
    </reaction>
</comment>
<dbReference type="Proteomes" id="UP001153642">
    <property type="component" value="Unassembled WGS sequence"/>
</dbReference>
<dbReference type="CDD" id="cd09019">
    <property type="entry name" value="galactose_mutarotase_like"/>
    <property type="match status" value="1"/>
</dbReference>
<comment type="subunit">
    <text evidence="5">Monomer.</text>
</comment>
<keyword evidence="9 11" id="KW-0413">Isomerase</keyword>
<dbReference type="Pfam" id="PF01263">
    <property type="entry name" value="Aldose_epim"/>
    <property type="match status" value="1"/>
</dbReference>
<gene>
    <name evidence="12" type="ORF">OSR52_01740</name>
</gene>
<name>A0ABT6FN22_9FLAO</name>
<evidence type="ECO:0000256" key="6">
    <source>
        <dbReference type="ARBA" id="ARBA00013185"/>
    </source>
</evidence>
<protein>
    <recommendedName>
        <fullName evidence="7 11">Aldose 1-epimerase</fullName>
        <ecNumber evidence="6 11">5.1.3.3</ecNumber>
    </recommendedName>
</protein>
<dbReference type="InterPro" id="IPR008183">
    <property type="entry name" value="Aldose_1/G6P_1-epimerase"/>
</dbReference>
<comment type="caution">
    <text evidence="12">The sequence shown here is derived from an EMBL/GenBank/DDBJ whole genome shotgun (WGS) entry which is preliminary data.</text>
</comment>
<proteinExistence type="inferred from homology"/>
<sequence>MNNKWNKSYFGKHNNQTVYLFKYKDNNGSYVEITNYGAIIKSIYVPDNKGGLKNVVLGFSTLQGYQDDTCYIGATIGRFANRIKNASFTYNNEDINLEANDGLHQNHGGKDGFNSKIFDYEIKGQLLVLSLKSASGESGFPGDVQFEVHYKWDTLYNLSICYFARATKVTPLNFTNHCYFNLTGSMSKIWDHFLKIDATEMLDTDSEFIPNGKIISSNYPVNHKSLGENLQAIGRGMNSYFIRSQKSQDQKDKIPICSLYEPHVGIRLDVYTSYPGVQIYTGDFLNGNYNKNQSFQPFQGICLECQFYPDSPNHEHFSDTFLIPGKIYRQEIIYSFETISG</sequence>